<organism evidence="2 3">
    <name type="scientific">Amycolatopsis marina</name>
    <dbReference type="NCBI Taxonomy" id="490629"/>
    <lineage>
        <taxon>Bacteria</taxon>
        <taxon>Bacillati</taxon>
        <taxon>Actinomycetota</taxon>
        <taxon>Actinomycetes</taxon>
        <taxon>Pseudonocardiales</taxon>
        <taxon>Pseudonocardiaceae</taxon>
        <taxon>Amycolatopsis</taxon>
    </lineage>
</organism>
<name>A0A1I1ACC1_9PSEU</name>
<evidence type="ECO:0000313" key="3">
    <source>
        <dbReference type="Proteomes" id="UP000243799"/>
    </source>
</evidence>
<dbReference type="EMBL" id="FOKG01000008">
    <property type="protein sequence ID" value="SFB34110.1"/>
    <property type="molecule type" value="Genomic_DNA"/>
</dbReference>
<reference evidence="3" key="1">
    <citation type="submission" date="2016-10" db="EMBL/GenBank/DDBJ databases">
        <authorList>
            <person name="Varghese N."/>
            <person name="Submissions S."/>
        </authorList>
    </citation>
    <scope>NUCLEOTIDE SEQUENCE [LARGE SCALE GENOMIC DNA]</scope>
    <source>
        <strain evidence="3">CGMCC 4.3568</strain>
    </source>
</reference>
<feature type="region of interest" description="Disordered" evidence="1">
    <location>
        <begin position="29"/>
        <end position="53"/>
    </location>
</feature>
<proteinExistence type="predicted"/>
<dbReference type="Proteomes" id="UP000243799">
    <property type="component" value="Unassembled WGS sequence"/>
</dbReference>
<accession>A0A1I1ACC1</accession>
<dbReference type="AlphaFoldDB" id="A0A1I1ACC1"/>
<gene>
    <name evidence="2" type="ORF">SAMN05216266_108272</name>
</gene>
<dbReference type="OrthoDB" id="3699175at2"/>
<dbReference type="STRING" id="490629.SAMN05216266_108272"/>
<sequence length="233" mass="23995">MLVTVVLALVVTIAALVTVFLLRSRQENSPSANAEGEAPDAPSVSGSSPAGDCPESRCVVLVSVDVDGSTVELLADQDGRSGRVRVDWGTDTATVLESTIATMGAKVGGDSLRCVEGAISVCLVRGSLEDGTVGEVVVARGGTWRPADRPYFSNAGTIALDDVSGDEVPEVVVVRHDCAVSDPEASCKVAPVVAAVYEVGGAELGCTGHYTSPSDIRGWPDVRVSEGELRPCP</sequence>
<keyword evidence="3" id="KW-1185">Reference proteome</keyword>
<evidence type="ECO:0000256" key="1">
    <source>
        <dbReference type="SAM" id="MobiDB-lite"/>
    </source>
</evidence>
<protein>
    <submittedName>
        <fullName evidence="2">Uncharacterized protein</fullName>
    </submittedName>
</protein>
<evidence type="ECO:0000313" key="2">
    <source>
        <dbReference type="EMBL" id="SFB34110.1"/>
    </source>
</evidence>